<feature type="transmembrane region" description="Helical" evidence="1">
    <location>
        <begin position="14"/>
        <end position="37"/>
    </location>
</feature>
<dbReference type="InterPro" id="IPR036909">
    <property type="entry name" value="Cyt_c-like_dom_sf"/>
</dbReference>
<evidence type="ECO:0000313" key="2">
    <source>
        <dbReference type="EMBL" id="MFC4096887.1"/>
    </source>
</evidence>
<accession>A0ABV8JPU8</accession>
<dbReference type="RefSeq" id="WP_192461620.1">
    <property type="nucleotide sequence ID" value="NZ_JACYFJ010000002.1"/>
</dbReference>
<name>A0ABV8JPU8_9FLAO</name>
<protein>
    <submittedName>
        <fullName evidence="2">Monoheme cytochrome C</fullName>
    </submittedName>
</protein>
<proteinExistence type="predicted"/>
<keyword evidence="1" id="KW-0812">Transmembrane</keyword>
<dbReference type="Gene3D" id="1.10.760.10">
    <property type="entry name" value="Cytochrome c-like domain"/>
    <property type="match status" value="1"/>
</dbReference>
<dbReference type="SUPFAM" id="SSF46626">
    <property type="entry name" value="Cytochrome c"/>
    <property type="match status" value="1"/>
</dbReference>
<comment type="caution">
    <text evidence="2">The sequence shown here is derived from an EMBL/GenBank/DDBJ whole genome shotgun (WGS) entry which is preliminary data.</text>
</comment>
<keyword evidence="3" id="KW-1185">Reference proteome</keyword>
<dbReference type="Proteomes" id="UP001595814">
    <property type="component" value="Unassembled WGS sequence"/>
</dbReference>
<dbReference type="EMBL" id="JBHSAW010000010">
    <property type="protein sequence ID" value="MFC4096887.1"/>
    <property type="molecule type" value="Genomic_DNA"/>
</dbReference>
<evidence type="ECO:0000313" key="3">
    <source>
        <dbReference type="Proteomes" id="UP001595814"/>
    </source>
</evidence>
<organism evidence="2 3">
    <name type="scientific">Euzebyella saccharophila</name>
    <dbReference type="NCBI Taxonomy" id="679664"/>
    <lineage>
        <taxon>Bacteria</taxon>
        <taxon>Pseudomonadati</taxon>
        <taxon>Bacteroidota</taxon>
        <taxon>Flavobacteriia</taxon>
        <taxon>Flavobacteriales</taxon>
        <taxon>Flavobacteriaceae</taxon>
        <taxon>Euzebyella</taxon>
    </lineage>
</organism>
<evidence type="ECO:0000256" key="1">
    <source>
        <dbReference type="SAM" id="Phobius"/>
    </source>
</evidence>
<keyword evidence="1" id="KW-1133">Transmembrane helix</keyword>
<sequence>MKNGSKLKNEFKKVFRMVVVTVIIVAVFSLLLGYLLINPKFFDNENHSPKGAVETILEKDGDEYVKIENGIHVATGFVDAPGMQETIQNCTNCHSSKLVIQNRMTKERWKTTIKWMQETQNLWDLGKNEDIIIDYLVTNYPPKEKGRRENLTNIEWYQLKD</sequence>
<reference evidence="3" key="1">
    <citation type="journal article" date="2019" name="Int. J. Syst. Evol. Microbiol.">
        <title>The Global Catalogue of Microorganisms (GCM) 10K type strain sequencing project: providing services to taxonomists for standard genome sequencing and annotation.</title>
        <authorList>
            <consortium name="The Broad Institute Genomics Platform"/>
            <consortium name="The Broad Institute Genome Sequencing Center for Infectious Disease"/>
            <person name="Wu L."/>
            <person name="Ma J."/>
        </authorList>
    </citation>
    <scope>NUCLEOTIDE SEQUENCE [LARGE SCALE GENOMIC DNA]</scope>
    <source>
        <strain evidence="3">CECT 7477</strain>
    </source>
</reference>
<gene>
    <name evidence="2" type="ORF">ACFOUT_13440</name>
</gene>
<keyword evidence="1" id="KW-0472">Membrane</keyword>